<dbReference type="InterPro" id="IPR029479">
    <property type="entry name" value="Nitroreductase"/>
</dbReference>
<reference evidence="7 8" key="1">
    <citation type="submission" date="2018-05" db="EMBL/GenBank/DDBJ databases">
        <title>Zavarzinia sp. HR-AS.</title>
        <authorList>
            <person name="Lee Y."/>
            <person name="Jeon C.O."/>
        </authorList>
    </citation>
    <scope>NUCLEOTIDE SEQUENCE [LARGE SCALE GENOMIC DNA]</scope>
    <source>
        <strain evidence="7 8">HR-AS</strain>
    </source>
</reference>
<dbReference type="InterPro" id="IPR000415">
    <property type="entry name" value="Nitroreductase-like"/>
</dbReference>
<keyword evidence="3" id="KW-0285">Flavoprotein</keyword>
<evidence type="ECO:0000256" key="2">
    <source>
        <dbReference type="ARBA" id="ARBA00007118"/>
    </source>
</evidence>
<dbReference type="RefSeq" id="WP_109907458.1">
    <property type="nucleotide sequence ID" value="NZ_QGLE01000012.1"/>
</dbReference>
<comment type="similarity">
    <text evidence="2">Belongs to the nitroreductase family.</text>
</comment>
<dbReference type="EMBL" id="QGLE01000012">
    <property type="protein sequence ID" value="PWR19259.1"/>
    <property type="molecule type" value="Genomic_DNA"/>
</dbReference>
<dbReference type="SUPFAM" id="SSF55469">
    <property type="entry name" value="FMN-dependent nitroreductase-like"/>
    <property type="match status" value="1"/>
</dbReference>
<keyword evidence="5" id="KW-0560">Oxidoreductase</keyword>
<dbReference type="OrthoDB" id="9802510at2"/>
<comment type="cofactor">
    <cofactor evidence="1">
        <name>FMN</name>
        <dbReference type="ChEBI" id="CHEBI:58210"/>
    </cofactor>
</comment>
<dbReference type="PANTHER" id="PTHR43673">
    <property type="entry name" value="NAD(P)H NITROREDUCTASE YDGI-RELATED"/>
    <property type="match status" value="1"/>
</dbReference>
<dbReference type="Proteomes" id="UP000245461">
    <property type="component" value="Unassembled WGS sequence"/>
</dbReference>
<dbReference type="Gene3D" id="3.40.109.10">
    <property type="entry name" value="NADH Oxidase"/>
    <property type="match status" value="1"/>
</dbReference>
<evidence type="ECO:0000256" key="3">
    <source>
        <dbReference type="ARBA" id="ARBA00022630"/>
    </source>
</evidence>
<dbReference type="Pfam" id="PF00881">
    <property type="entry name" value="Nitroreductase"/>
    <property type="match status" value="1"/>
</dbReference>
<organism evidence="7 8">
    <name type="scientific">Zavarzinia aquatilis</name>
    <dbReference type="NCBI Taxonomy" id="2211142"/>
    <lineage>
        <taxon>Bacteria</taxon>
        <taxon>Pseudomonadati</taxon>
        <taxon>Pseudomonadota</taxon>
        <taxon>Alphaproteobacteria</taxon>
        <taxon>Rhodospirillales</taxon>
        <taxon>Zavarziniaceae</taxon>
        <taxon>Zavarzinia</taxon>
    </lineage>
</organism>
<evidence type="ECO:0000313" key="7">
    <source>
        <dbReference type="EMBL" id="PWR19259.1"/>
    </source>
</evidence>
<keyword evidence="8" id="KW-1185">Reference proteome</keyword>
<evidence type="ECO:0000259" key="6">
    <source>
        <dbReference type="Pfam" id="PF00881"/>
    </source>
</evidence>
<dbReference type="CDD" id="cd02136">
    <property type="entry name" value="PnbA_NfnB-like"/>
    <property type="match status" value="1"/>
</dbReference>
<dbReference type="AlphaFoldDB" id="A0A317DX46"/>
<gene>
    <name evidence="7" type="ORF">DKG74_17415</name>
</gene>
<dbReference type="PANTHER" id="PTHR43673:SF2">
    <property type="entry name" value="NITROREDUCTASE"/>
    <property type="match status" value="1"/>
</dbReference>
<proteinExistence type="inferred from homology"/>
<comment type="caution">
    <text evidence="7">The sequence shown here is derived from an EMBL/GenBank/DDBJ whole genome shotgun (WGS) entry which is preliminary data.</text>
</comment>
<dbReference type="GO" id="GO:0016491">
    <property type="term" value="F:oxidoreductase activity"/>
    <property type="evidence" value="ECO:0007669"/>
    <property type="project" value="UniProtKB-KW"/>
</dbReference>
<name>A0A317DX46_9PROT</name>
<feature type="domain" description="Nitroreductase" evidence="6">
    <location>
        <begin position="9"/>
        <end position="196"/>
    </location>
</feature>
<evidence type="ECO:0000256" key="1">
    <source>
        <dbReference type="ARBA" id="ARBA00001917"/>
    </source>
</evidence>
<protein>
    <submittedName>
        <fullName evidence="7">Nitroreductase family protein</fullName>
    </submittedName>
</protein>
<evidence type="ECO:0000313" key="8">
    <source>
        <dbReference type="Proteomes" id="UP000245461"/>
    </source>
</evidence>
<keyword evidence="4" id="KW-0288">FMN</keyword>
<evidence type="ECO:0000256" key="5">
    <source>
        <dbReference type="ARBA" id="ARBA00023002"/>
    </source>
</evidence>
<accession>A0A317DX46</accession>
<sequence length="223" mass="25270">MKVSEALDSRLSVREFLPDPVPVDTIKAILEGAKRAPSGGNLQPWTVYVATGAALDEIKALIRAKLPENPKGEGTEYHIYPPDLTEPYRTRRYRVGEQLYDTIGITRDNKFGRLMQFARNFEFFGAPAALFFAIDRQMQQGQWADLGMFMQSIMLLAREHGLDTCAQEAWAIWHKTLGEHLKMPDNLMLFAGMALGRRDPAHPLNNFRSERAPLEDFVTFLGD</sequence>
<evidence type="ECO:0000256" key="4">
    <source>
        <dbReference type="ARBA" id="ARBA00022643"/>
    </source>
</evidence>